<accession>A0ABY4QX41</accession>
<protein>
    <recommendedName>
        <fullName evidence="1">MucB/RseB N-terminal domain-containing protein</fullName>
    </recommendedName>
</protein>
<keyword evidence="3" id="KW-1185">Reference proteome</keyword>
<proteinExistence type="predicted"/>
<reference evidence="2" key="1">
    <citation type="journal article" date="2018" name="Int. J. Syst. Evol. Microbiol.">
        <title>Jatrophihabitans telluris sp. nov., isolated from sediment soil of lava forest wetlands and the emended description of the genus Jatrophihabitans.</title>
        <authorList>
            <person name="Lee K.C."/>
            <person name="Suh M.K."/>
            <person name="Eom M.K."/>
            <person name="Kim K.K."/>
            <person name="Kim J.S."/>
            <person name="Kim D.S."/>
            <person name="Ko S.H."/>
            <person name="Shin Y.K."/>
            <person name="Lee J.S."/>
        </authorList>
    </citation>
    <scope>NUCLEOTIDE SEQUENCE</scope>
    <source>
        <strain evidence="2">N237</strain>
    </source>
</reference>
<dbReference type="Pfam" id="PF03888">
    <property type="entry name" value="MucB_RseB"/>
    <property type="match status" value="1"/>
</dbReference>
<sequence length="370" mass="38464">MGRSRRWTIVVAAVATLIGLSLLVAARPAPASGLSAADLRGRVLASAGMPYSGYAEAVGSLSLPVTTSFSSLTDLLGGRTQLRVWFAGPAQWRVDQLSLVGESDTYRDHDGTITWDYERSRATFAEVGADGQVRLPVATDLLPPELGRRLLSQAQPDELARIGQQRIAGHAAAGLRLVPRQTGSTITRVELWVDEASGIPLKVQVYAGAGSADVSTSFLDFSASPPAERDTAFSTPVGANLQVERGLDVPGLVRRFAHGTPPPALAGVARNDQLGALAGTDRIGVYGRGITEFIAAPLPDRLAGSLLSQLEKVPSAVKDAVGIHVAVGPVSLLLATASPTRSAWLLTGSVTSSLLNTAAADLPSNDGGNP</sequence>
<gene>
    <name evidence="2" type="ORF">M6D93_17615</name>
</gene>
<evidence type="ECO:0000259" key="1">
    <source>
        <dbReference type="Pfam" id="PF03888"/>
    </source>
</evidence>
<name>A0ABY4QX41_9ACTN</name>
<evidence type="ECO:0000313" key="3">
    <source>
        <dbReference type="Proteomes" id="UP001056336"/>
    </source>
</evidence>
<dbReference type="Gene3D" id="2.50.20.10">
    <property type="entry name" value="Lipoprotein localisation LolA/LolB/LppX"/>
    <property type="match status" value="1"/>
</dbReference>
<dbReference type="InterPro" id="IPR033434">
    <property type="entry name" value="MucB/RseB_N"/>
</dbReference>
<feature type="domain" description="MucB/RseB N-terminal" evidence="1">
    <location>
        <begin position="159"/>
        <end position="211"/>
    </location>
</feature>
<dbReference type="EMBL" id="CP097332">
    <property type="protein sequence ID" value="UQX88090.1"/>
    <property type="molecule type" value="Genomic_DNA"/>
</dbReference>
<dbReference type="RefSeq" id="WP_249771250.1">
    <property type="nucleotide sequence ID" value="NZ_CP097332.1"/>
</dbReference>
<reference evidence="2" key="2">
    <citation type="submission" date="2022-05" db="EMBL/GenBank/DDBJ databases">
        <authorList>
            <person name="Kim J.-S."/>
            <person name="Lee K."/>
            <person name="Suh M."/>
            <person name="Eom M."/>
            <person name="Kim J.-S."/>
            <person name="Kim D.-S."/>
            <person name="Ko S.-H."/>
            <person name="Shin Y."/>
            <person name="Lee J.-S."/>
        </authorList>
    </citation>
    <scope>NUCLEOTIDE SEQUENCE</scope>
    <source>
        <strain evidence="2">N237</strain>
    </source>
</reference>
<evidence type="ECO:0000313" key="2">
    <source>
        <dbReference type="EMBL" id="UQX88090.1"/>
    </source>
</evidence>
<organism evidence="2 3">
    <name type="scientific">Jatrophihabitans telluris</name>
    <dbReference type="NCBI Taxonomy" id="2038343"/>
    <lineage>
        <taxon>Bacteria</taxon>
        <taxon>Bacillati</taxon>
        <taxon>Actinomycetota</taxon>
        <taxon>Actinomycetes</taxon>
        <taxon>Jatrophihabitantales</taxon>
        <taxon>Jatrophihabitantaceae</taxon>
        <taxon>Jatrophihabitans</taxon>
    </lineage>
</organism>
<dbReference type="Proteomes" id="UP001056336">
    <property type="component" value="Chromosome"/>
</dbReference>